<feature type="compositionally biased region" description="Basic and acidic residues" evidence="1">
    <location>
        <begin position="1"/>
        <end position="11"/>
    </location>
</feature>
<dbReference type="PROSITE" id="PS50086">
    <property type="entry name" value="TBC_RABGAP"/>
    <property type="match status" value="1"/>
</dbReference>
<accession>A0ABQ7GFN8</accession>
<gene>
    <name evidence="3" type="ORF">DUNSADRAFT_10287</name>
</gene>
<name>A0ABQ7GFN8_DUNSA</name>
<dbReference type="InterPro" id="IPR035969">
    <property type="entry name" value="Rab-GAP_TBC_sf"/>
</dbReference>
<keyword evidence="4" id="KW-1185">Reference proteome</keyword>
<organism evidence="3 4">
    <name type="scientific">Dunaliella salina</name>
    <name type="common">Green alga</name>
    <name type="synonym">Protococcus salinus</name>
    <dbReference type="NCBI Taxonomy" id="3046"/>
    <lineage>
        <taxon>Eukaryota</taxon>
        <taxon>Viridiplantae</taxon>
        <taxon>Chlorophyta</taxon>
        <taxon>core chlorophytes</taxon>
        <taxon>Chlorophyceae</taxon>
        <taxon>CS clade</taxon>
        <taxon>Chlamydomonadales</taxon>
        <taxon>Dunaliellaceae</taxon>
        <taxon>Dunaliella</taxon>
    </lineage>
</organism>
<dbReference type="PANTHER" id="PTHR47219:SF20">
    <property type="entry name" value="TBC1 DOMAIN FAMILY MEMBER 2B"/>
    <property type="match status" value="1"/>
</dbReference>
<comment type="caution">
    <text evidence="3">The sequence shown here is derived from an EMBL/GenBank/DDBJ whole genome shotgun (WGS) entry which is preliminary data.</text>
</comment>
<dbReference type="Proteomes" id="UP000815325">
    <property type="component" value="Unassembled WGS sequence"/>
</dbReference>
<reference evidence="3" key="1">
    <citation type="submission" date="2017-08" db="EMBL/GenBank/DDBJ databases">
        <authorList>
            <person name="Polle J.E."/>
            <person name="Barry K."/>
            <person name="Cushman J."/>
            <person name="Schmutz J."/>
            <person name="Tran D."/>
            <person name="Hathwaick L.T."/>
            <person name="Yim W.C."/>
            <person name="Jenkins J."/>
            <person name="Mckie-Krisberg Z.M."/>
            <person name="Prochnik S."/>
            <person name="Lindquist E."/>
            <person name="Dockter R.B."/>
            <person name="Adam C."/>
            <person name="Molina H."/>
            <person name="Bunkerborg J."/>
            <person name="Jin E."/>
            <person name="Buchheim M."/>
            <person name="Magnuson J."/>
        </authorList>
    </citation>
    <scope>NUCLEOTIDE SEQUENCE</scope>
    <source>
        <strain evidence="3">CCAP 19/18</strain>
    </source>
</reference>
<feature type="domain" description="Rab-GAP TBC" evidence="2">
    <location>
        <begin position="69"/>
        <end position="260"/>
    </location>
</feature>
<sequence>METGGDEHSGPETDELGFLLPHLTEQQQADRQRSHNAAGALGREEWTRARIKRRLPRPRVLKKLLRKGGVPADLRPWVWFEISGASSLKASRPPAYYSDLVAASNEGCACARQIELDLPRTFVNHPWLMAPEGQAVLRTVLLAFSLHDPKLGYCQGLNYVAALFLLASGQDSERAFWLLAAMVGRVVAANTYGSNLVGCHSEMRTLGVLMEKKMPRLHKHFQDLGCDVSIIATDWFLCLFATSLPPEVAARVWDVLLYEGSKILFRTSLALLKTYEALLITMDNSGELMHALKHSTGQLWAADRLLSTAFKGIGGLPRAQLDRIRRKQHAQVAMMLREREAKRMAADRQQQQEQQGKHQEEQPGKKQRGAARKPARLANGTDRQG</sequence>
<dbReference type="InterPro" id="IPR000195">
    <property type="entry name" value="Rab-GAP-TBC_dom"/>
</dbReference>
<evidence type="ECO:0000313" key="4">
    <source>
        <dbReference type="Proteomes" id="UP000815325"/>
    </source>
</evidence>
<dbReference type="InterPro" id="IPR050302">
    <property type="entry name" value="Rab_GAP_TBC_domain"/>
</dbReference>
<dbReference type="Pfam" id="PF00566">
    <property type="entry name" value="RabGAP-TBC"/>
    <property type="match status" value="1"/>
</dbReference>
<evidence type="ECO:0000259" key="2">
    <source>
        <dbReference type="PROSITE" id="PS50086"/>
    </source>
</evidence>
<evidence type="ECO:0000313" key="3">
    <source>
        <dbReference type="EMBL" id="KAF5833418.1"/>
    </source>
</evidence>
<feature type="compositionally biased region" description="Basic residues" evidence="1">
    <location>
        <begin position="365"/>
        <end position="375"/>
    </location>
</feature>
<dbReference type="SUPFAM" id="SSF47923">
    <property type="entry name" value="Ypt/Rab-GAP domain of gyp1p"/>
    <property type="match status" value="2"/>
</dbReference>
<dbReference type="SMART" id="SM00164">
    <property type="entry name" value="TBC"/>
    <property type="match status" value="1"/>
</dbReference>
<protein>
    <submittedName>
        <fullName evidence="3">RabGAP/TBC protein</fullName>
    </submittedName>
</protein>
<dbReference type="EMBL" id="MU069812">
    <property type="protein sequence ID" value="KAF5833418.1"/>
    <property type="molecule type" value="Genomic_DNA"/>
</dbReference>
<feature type="compositionally biased region" description="Basic and acidic residues" evidence="1">
    <location>
        <begin position="355"/>
        <end position="364"/>
    </location>
</feature>
<evidence type="ECO:0000256" key="1">
    <source>
        <dbReference type="SAM" id="MobiDB-lite"/>
    </source>
</evidence>
<proteinExistence type="predicted"/>
<feature type="region of interest" description="Disordered" evidence="1">
    <location>
        <begin position="341"/>
        <end position="385"/>
    </location>
</feature>
<dbReference type="PANTHER" id="PTHR47219">
    <property type="entry name" value="RAB GTPASE-ACTIVATING PROTEIN 1-LIKE"/>
    <property type="match status" value="1"/>
</dbReference>
<feature type="region of interest" description="Disordered" evidence="1">
    <location>
        <begin position="1"/>
        <end position="41"/>
    </location>
</feature>
<dbReference type="Gene3D" id="1.10.472.80">
    <property type="entry name" value="Ypt/Rab-GAP domain of gyp1p, domain 3"/>
    <property type="match status" value="1"/>
</dbReference>
<dbReference type="Gene3D" id="1.10.8.270">
    <property type="entry name" value="putative rabgap domain of human tbc1 domain family member 14 like domains"/>
    <property type="match status" value="1"/>
</dbReference>